<sequence>MSITEAQLFQQRTHRIISMSESSEEWKTSTKREAFVGMEFELEKLLHTASEERRAQHQKELDGFRNLFARFLKAKSTIEWSKIEPLPSDAIIPYNK</sequence>
<name>A0A1I7ZE11_9BILA</name>
<organism evidence="1 2">
    <name type="scientific">Steinernema glaseri</name>
    <dbReference type="NCBI Taxonomy" id="37863"/>
    <lineage>
        <taxon>Eukaryota</taxon>
        <taxon>Metazoa</taxon>
        <taxon>Ecdysozoa</taxon>
        <taxon>Nematoda</taxon>
        <taxon>Chromadorea</taxon>
        <taxon>Rhabditida</taxon>
        <taxon>Tylenchina</taxon>
        <taxon>Panagrolaimomorpha</taxon>
        <taxon>Strongyloidoidea</taxon>
        <taxon>Steinernematidae</taxon>
        <taxon>Steinernema</taxon>
    </lineage>
</organism>
<dbReference type="Gene3D" id="3.90.550.10">
    <property type="entry name" value="Spore Coat Polysaccharide Biosynthesis Protein SpsA, Chain A"/>
    <property type="match status" value="1"/>
</dbReference>
<reference evidence="2" key="1">
    <citation type="submission" date="2016-11" db="UniProtKB">
        <authorList>
            <consortium name="WormBaseParasite"/>
        </authorList>
    </citation>
    <scope>IDENTIFICATION</scope>
</reference>
<protein>
    <submittedName>
        <fullName evidence="2">Myb_DNA-bind_5 domain-containing protein</fullName>
    </submittedName>
</protein>
<keyword evidence="1" id="KW-1185">Reference proteome</keyword>
<dbReference type="WBParaSite" id="L893_g25501.t1">
    <property type="protein sequence ID" value="L893_g25501.t1"/>
    <property type="gene ID" value="L893_g25501"/>
</dbReference>
<evidence type="ECO:0000313" key="1">
    <source>
        <dbReference type="Proteomes" id="UP000095287"/>
    </source>
</evidence>
<accession>A0A1I7ZE11</accession>
<dbReference type="InterPro" id="IPR029044">
    <property type="entry name" value="Nucleotide-diphossugar_trans"/>
</dbReference>
<dbReference type="AlphaFoldDB" id="A0A1I7ZE11"/>
<dbReference type="Proteomes" id="UP000095287">
    <property type="component" value="Unplaced"/>
</dbReference>
<evidence type="ECO:0000313" key="2">
    <source>
        <dbReference type="WBParaSite" id="L893_g25501.t1"/>
    </source>
</evidence>
<proteinExistence type="predicted"/>